<evidence type="ECO:0000256" key="2">
    <source>
        <dbReference type="ARBA" id="ARBA00022801"/>
    </source>
</evidence>
<feature type="domain" description="Myotubularin phosphatase" evidence="8">
    <location>
        <begin position="126"/>
        <end position="417"/>
    </location>
</feature>
<dbReference type="InterPro" id="IPR048994">
    <property type="entry name" value="PH-GRAM_MTMR6-9"/>
</dbReference>
<keyword evidence="3" id="KW-0443">Lipid metabolism</keyword>
<feature type="binding site" evidence="5">
    <location>
        <begin position="253"/>
        <end position="259"/>
    </location>
    <ligand>
        <name>substrate</name>
    </ligand>
</feature>
<dbReference type="InterPro" id="IPR010569">
    <property type="entry name" value="Myotubularin-like_Pase_dom"/>
</dbReference>
<dbReference type="Pfam" id="PF06602">
    <property type="entry name" value="Myotub-related"/>
    <property type="match status" value="2"/>
</dbReference>
<accession>A0A9Y3VUV3</accession>
<feature type="active site" description="Phosphocysteine intermediate" evidence="4">
    <location>
        <position position="253"/>
    </location>
</feature>
<feature type="compositionally biased region" description="Polar residues" evidence="7">
    <location>
        <begin position="499"/>
        <end position="515"/>
    </location>
</feature>
<name>A0A9Y3VUV3_9CICH</name>
<dbReference type="InterPro" id="IPR030564">
    <property type="entry name" value="Myotubularin"/>
</dbReference>
<feature type="region of interest" description="Disordered" evidence="7">
    <location>
        <begin position="499"/>
        <end position="570"/>
    </location>
</feature>
<dbReference type="PROSITE" id="PS00383">
    <property type="entry name" value="TYR_PHOSPHATASE_1"/>
    <property type="match status" value="1"/>
</dbReference>
<keyword evidence="6" id="KW-0175">Coiled coil</keyword>
<dbReference type="Proteomes" id="UP000695023">
    <property type="component" value="Unplaced"/>
</dbReference>
<dbReference type="InterPro" id="IPR003595">
    <property type="entry name" value="Tyr_Pase_cat"/>
</dbReference>
<dbReference type="SUPFAM" id="SSF50729">
    <property type="entry name" value="PH domain-like"/>
    <property type="match status" value="1"/>
</dbReference>
<evidence type="ECO:0000256" key="1">
    <source>
        <dbReference type="ARBA" id="ARBA00007471"/>
    </source>
</evidence>
<dbReference type="SMART" id="SM00404">
    <property type="entry name" value="PTPc_motif"/>
    <property type="match status" value="1"/>
</dbReference>
<sequence length="570" mass="64698">MEHIRTPKVENVRLLDRSSGQRKASVGTLYLSATHAIFVENNPETRKETWVLHSMVSSVERPPTTSGGQLILRCKDFQIFQIFIPQERDCLDVHASLARLSRPEKYSELYCLSFNPNVNKEEREESWNFIDLAADYKRMGVPNNLWVATAANSEYRVCDTYPSELFVPKSATPAIIVGSSRFRSRGRFPALSYFHQDTLLSLSVGEMRSPSMTDFLWGLENSGWLKHIKAILDAGVFVARAVADEGVSVLVHCSDGWDRTAQACSVASILLDPYYRTIRGLMVLIQRDWVSFGHKFSHRYAHLDRDPKEVSPVIDQFLECVWQLSEQFPCAFEFNERFLIAIHAHVYSCQYGTFLGNSQKERRDMRLHERTHSVWPQLWKDRGEYTNPLYKAEQSQSQGVLRPNTSPYCFKMWKGLYNHAEKSTPPRQSPADFLSAVREESQQLEEELTNHQERIAELTGKPITWEKIEVPRRRTSCLPQRHSGPDPPTLYREPIASLAQDSSHTLSSAPANQKTQTKEPALSLPLGPHAQLKSHDPDDLSTCSDLESGVADLSSRSSSGGDVGKDPDLE</sequence>
<dbReference type="PANTHER" id="PTHR10807:SF124">
    <property type="entry name" value="PHOSPHATIDYLINOSITOL-3-PHOSPHATASE"/>
    <property type="match status" value="1"/>
</dbReference>
<dbReference type="PROSITE" id="PS51339">
    <property type="entry name" value="PPASE_MYOTUBULARIN"/>
    <property type="match status" value="1"/>
</dbReference>
<evidence type="ECO:0000313" key="10">
    <source>
        <dbReference type="RefSeq" id="XP_005753226.1"/>
    </source>
</evidence>
<dbReference type="GO" id="GO:0004438">
    <property type="term" value="F:phosphatidylinositol-3-phosphate phosphatase activity"/>
    <property type="evidence" value="ECO:0007669"/>
    <property type="project" value="TreeGrafter"/>
</dbReference>
<evidence type="ECO:0000256" key="4">
    <source>
        <dbReference type="PIRSR" id="PIRSR630564-1"/>
    </source>
</evidence>
<protein>
    <submittedName>
        <fullName evidence="10">Myotubularin-related protein 7-like</fullName>
    </submittedName>
</protein>
<dbReference type="GeneID" id="102202855"/>
<dbReference type="FunFam" id="2.30.29.30:FF:000135">
    <property type="entry name" value="Myotubularin related protein 6"/>
    <property type="match status" value="1"/>
</dbReference>
<evidence type="ECO:0000256" key="7">
    <source>
        <dbReference type="SAM" id="MobiDB-lite"/>
    </source>
</evidence>
<dbReference type="GO" id="GO:0005737">
    <property type="term" value="C:cytoplasm"/>
    <property type="evidence" value="ECO:0007669"/>
    <property type="project" value="TreeGrafter"/>
</dbReference>
<dbReference type="InterPro" id="IPR016130">
    <property type="entry name" value="Tyr_Pase_AS"/>
</dbReference>
<dbReference type="GO" id="GO:0106018">
    <property type="term" value="F:phosphatidylinositol-3,5-bisphosphate phosphatase activity"/>
    <property type="evidence" value="ECO:0007669"/>
    <property type="project" value="TreeGrafter"/>
</dbReference>
<dbReference type="RefSeq" id="XP_005753226.1">
    <property type="nucleotide sequence ID" value="XM_005753169.1"/>
</dbReference>
<dbReference type="GO" id="GO:0046856">
    <property type="term" value="P:phosphatidylinositol dephosphorylation"/>
    <property type="evidence" value="ECO:0007669"/>
    <property type="project" value="TreeGrafter"/>
</dbReference>
<reference evidence="10" key="1">
    <citation type="submission" date="2025-08" db="UniProtKB">
        <authorList>
            <consortium name="RefSeq"/>
        </authorList>
    </citation>
    <scope>IDENTIFICATION</scope>
</reference>
<keyword evidence="2" id="KW-0378">Hydrolase</keyword>
<dbReference type="Pfam" id="PF21098">
    <property type="entry name" value="PH-GRAM_MTMR6-like"/>
    <property type="match status" value="1"/>
</dbReference>
<evidence type="ECO:0000256" key="3">
    <source>
        <dbReference type="ARBA" id="ARBA00023098"/>
    </source>
</evidence>
<evidence type="ECO:0000256" key="6">
    <source>
        <dbReference type="SAM" id="Coils"/>
    </source>
</evidence>
<dbReference type="AlphaFoldDB" id="A0A9Y3VUV3"/>
<keyword evidence="9" id="KW-1185">Reference proteome</keyword>
<proteinExistence type="inferred from homology"/>
<organism evidence="9 10">
    <name type="scientific">Pundamilia nyererei</name>
    <dbReference type="NCBI Taxonomy" id="303518"/>
    <lineage>
        <taxon>Eukaryota</taxon>
        <taxon>Metazoa</taxon>
        <taxon>Chordata</taxon>
        <taxon>Craniata</taxon>
        <taxon>Vertebrata</taxon>
        <taxon>Euteleostomi</taxon>
        <taxon>Actinopterygii</taxon>
        <taxon>Neopterygii</taxon>
        <taxon>Teleostei</taxon>
        <taxon>Neoteleostei</taxon>
        <taxon>Acanthomorphata</taxon>
        <taxon>Ovalentaria</taxon>
        <taxon>Cichlomorphae</taxon>
        <taxon>Cichliformes</taxon>
        <taxon>Cichlidae</taxon>
        <taxon>African cichlids</taxon>
        <taxon>Pseudocrenilabrinae</taxon>
        <taxon>Haplochromini</taxon>
        <taxon>Pundamilia</taxon>
    </lineage>
</organism>
<gene>
    <name evidence="10" type="primary">LOC102202855</name>
</gene>
<dbReference type="PANTHER" id="PTHR10807">
    <property type="entry name" value="MYOTUBULARIN-RELATED"/>
    <property type="match status" value="1"/>
</dbReference>
<evidence type="ECO:0000259" key="8">
    <source>
        <dbReference type="PROSITE" id="PS51339"/>
    </source>
</evidence>
<evidence type="ECO:0000313" key="9">
    <source>
        <dbReference type="Proteomes" id="UP000695023"/>
    </source>
</evidence>
<dbReference type="InterPro" id="IPR011993">
    <property type="entry name" value="PH-like_dom_sf"/>
</dbReference>
<comment type="similarity">
    <text evidence="1">Belongs to the protein-tyrosine phosphatase family. Non-receptor class myotubularin subfamily.</text>
</comment>
<dbReference type="InterPro" id="IPR029021">
    <property type="entry name" value="Prot-tyrosine_phosphatase-like"/>
</dbReference>
<feature type="coiled-coil region" evidence="6">
    <location>
        <begin position="434"/>
        <end position="461"/>
    </location>
</feature>
<evidence type="ECO:0000256" key="5">
    <source>
        <dbReference type="PIRSR" id="PIRSR630564-2"/>
    </source>
</evidence>
<dbReference type="Gene3D" id="2.30.29.30">
    <property type="entry name" value="Pleckstrin-homology domain (PH domain)/Phosphotyrosine-binding domain (PTB)"/>
    <property type="match status" value="1"/>
</dbReference>
<dbReference type="SUPFAM" id="SSF52799">
    <property type="entry name" value="(Phosphotyrosine protein) phosphatases II"/>
    <property type="match status" value="1"/>
</dbReference>